<evidence type="ECO:0000256" key="1">
    <source>
        <dbReference type="SAM" id="MobiDB-lite"/>
    </source>
</evidence>
<comment type="caution">
    <text evidence="2">The sequence shown here is derived from an EMBL/GenBank/DDBJ whole genome shotgun (WGS) entry which is preliminary data.</text>
</comment>
<accession>A0ABP0ZY57</accession>
<evidence type="ECO:0000313" key="3">
    <source>
        <dbReference type="Proteomes" id="UP001497522"/>
    </source>
</evidence>
<organism evidence="2 3">
    <name type="scientific">Sphagnum jensenii</name>
    <dbReference type="NCBI Taxonomy" id="128206"/>
    <lineage>
        <taxon>Eukaryota</taxon>
        <taxon>Viridiplantae</taxon>
        <taxon>Streptophyta</taxon>
        <taxon>Embryophyta</taxon>
        <taxon>Bryophyta</taxon>
        <taxon>Sphagnophytina</taxon>
        <taxon>Sphagnopsida</taxon>
        <taxon>Sphagnales</taxon>
        <taxon>Sphagnaceae</taxon>
        <taxon>Sphagnum</taxon>
    </lineage>
</organism>
<evidence type="ECO:0000313" key="2">
    <source>
        <dbReference type="EMBL" id="CAK9854764.1"/>
    </source>
</evidence>
<feature type="compositionally biased region" description="Basic and acidic residues" evidence="1">
    <location>
        <begin position="145"/>
        <end position="169"/>
    </location>
</feature>
<feature type="compositionally biased region" description="Acidic residues" evidence="1">
    <location>
        <begin position="170"/>
        <end position="179"/>
    </location>
</feature>
<reference evidence="2" key="1">
    <citation type="submission" date="2024-03" db="EMBL/GenBank/DDBJ databases">
        <authorList>
            <consortium name="ELIXIR-Norway"/>
            <consortium name="Elixir Norway"/>
        </authorList>
    </citation>
    <scope>NUCLEOTIDE SEQUENCE</scope>
</reference>
<name>A0ABP0ZY57_9BRYO</name>
<proteinExistence type="predicted"/>
<dbReference type="EMBL" id="CAXHBF010000006">
    <property type="protein sequence ID" value="CAK9854764.1"/>
    <property type="molecule type" value="Genomic_DNA"/>
</dbReference>
<feature type="region of interest" description="Disordered" evidence="1">
    <location>
        <begin position="98"/>
        <end position="179"/>
    </location>
</feature>
<sequence>MFQLPQYLPQSMAPQMPYVYGQLSQPLHQQMAVQQQPQYGQQEDRGALFEAGLPGPQIQQKTRSFYSSHSSIVASIVGAFKVLVTRRAGEDKQYYDHTVAGPPDQGVGRTVGGHVSPVRGQSPERIQVRAQPSPRRIPQRAQGVDQRREGHQQQRYEDLNKNLDNRAEGKEEEVVEEEVITEAVAEEEVKHKIEEAEEIHTIDKNL</sequence>
<dbReference type="Proteomes" id="UP001497522">
    <property type="component" value="Unassembled WGS sequence"/>
</dbReference>
<protein>
    <submittedName>
        <fullName evidence="2">Uncharacterized protein</fullName>
    </submittedName>
</protein>
<gene>
    <name evidence="2" type="ORF">CSSPJE1EN2_LOCUS24696</name>
</gene>
<keyword evidence="3" id="KW-1185">Reference proteome</keyword>